<sequence length="135" mass="15549">MNTIQRKQVSKITGDMERVINHSSSLTAGYNILTEHGISETTYLEKTINLFRKDLFNVLCELDCGSEEFKILDDVTMTFRDVLSEKQEVYYYSVIDQNGETKHTTNRKGHIIGILEWALEMIVGNIDLEVVENEK</sequence>
<dbReference type="RefSeq" id="WP_203153651.1">
    <property type="nucleotide sequence ID" value="NZ_JAEPSA010000006.1"/>
</dbReference>
<gene>
    <name evidence="1" type="ORF">JJQ58_04690</name>
</gene>
<dbReference type="EMBL" id="JAGXBM010000004">
    <property type="protein sequence ID" value="MBS3696781.1"/>
    <property type="molecule type" value="Genomic_DNA"/>
</dbReference>
<name>A0ABS5MLM0_9STAP</name>
<accession>A0ABS5MLM0</accession>
<protein>
    <submittedName>
        <fullName evidence="1">Pathogenicity island protein</fullName>
    </submittedName>
</protein>
<dbReference type="Proteomes" id="UP000681586">
    <property type="component" value="Unassembled WGS sequence"/>
</dbReference>
<comment type="caution">
    <text evidence="1">The sequence shown here is derived from an EMBL/GenBank/DDBJ whole genome shotgun (WGS) entry which is preliminary data.</text>
</comment>
<evidence type="ECO:0000313" key="2">
    <source>
        <dbReference type="Proteomes" id="UP000681586"/>
    </source>
</evidence>
<reference evidence="1 2" key="1">
    <citation type="submission" date="2021-05" db="EMBL/GenBank/DDBJ databases">
        <title>Staphylococcus fleurettii isolated from lake water in First Nation community in Manitoba, Canada.</title>
        <authorList>
            <person name="Bashar S."/>
            <person name="Murdock A."/>
            <person name="Patidar R."/>
            <person name="Golding G."/>
            <person name="Farenhorst A."/>
            <person name="Kumar A."/>
        </authorList>
    </citation>
    <scope>NUCLEOTIDE SEQUENCE [LARGE SCALE GENOMIC DNA]</scope>
    <source>
        <strain evidence="1 2">SF002</strain>
    </source>
</reference>
<evidence type="ECO:0000313" key="1">
    <source>
        <dbReference type="EMBL" id="MBS3696781.1"/>
    </source>
</evidence>
<keyword evidence="2" id="KW-1185">Reference proteome</keyword>
<proteinExistence type="predicted"/>
<organism evidence="1 2">
    <name type="scientific">Mammaliicoccus fleurettii</name>
    <dbReference type="NCBI Taxonomy" id="150056"/>
    <lineage>
        <taxon>Bacteria</taxon>
        <taxon>Bacillati</taxon>
        <taxon>Bacillota</taxon>
        <taxon>Bacilli</taxon>
        <taxon>Bacillales</taxon>
        <taxon>Staphylococcaceae</taxon>
        <taxon>Mammaliicoccus</taxon>
    </lineage>
</organism>